<protein>
    <submittedName>
        <fullName evidence="2">Uncharacterized protein</fullName>
    </submittedName>
</protein>
<dbReference type="AlphaFoldDB" id="A0A3N0BM43"/>
<proteinExistence type="predicted"/>
<accession>A0A3N0BM43</accession>
<gene>
    <name evidence="2" type="ORF">D7003_16950</name>
</gene>
<comment type="caution">
    <text evidence="2">The sequence shown here is derived from an EMBL/GenBank/DDBJ whole genome shotgun (WGS) entry which is preliminary data.</text>
</comment>
<keyword evidence="3" id="KW-1185">Reference proteome</keyword>
<reference evidence="2 3" key="1">
    <citation type="submission" date="2018-10" db="EMBL/GenBank/DDBJ databases">
        <title>Genome sequencing of Arthrobacter oryzae TNB02.</title>
        <authorList>
            <person name="Cho Y.-J."/>
            <person name="Cho A."/>
            <person name="Kim O.-S."/>
        </authorList>
    </citation>
    <scope>NUCLEOTIDE SEQUENCE [LARGE SCALE GENOMIC DNA]</scope>
    <source>
        <strain evidence="2 3">TNB02</strain>
    </source>
</reference>
<evidence type="ECO:0000313" key="2">
    <source>
        <dbReference type="EMBL" id="RNL49830.1"/>
    </source>
</evidence>
<dbReference type="EMBL" id="RBED01000137">
    <property type="protein sequence ID" value="RNL49830.1"/>
    <property type="molecule type" value="Genomic_DNA"/>
</dbReference>
<sequence length="85" mass="9148">MAEHDAGNTIEPEVASHLAESMDEAPGPEPVHHVPPPPPAGQQWPDGSGKHRHPKDRDTASGQRGQQVADAAVHRTSRPQLPHHD</sequence>
<dbReference type="OrthoDB" id="4964949at2"/>
<feature type="compositionally biased region" description="Pro residues" evidence="1">
    <location>
        <begin position="27"/>
        <end position="40"/>
    </location>
</feature>
<name>A0A3N0BM43_9MICC</name>
<evidence type="ECO:0000256" key="1">
    <source>
        <dbReference type="SAM" id="MobiDB-lite"/>
    </source>
</evidence>
<dbReference type="Proteomes" id="UP000273807">
    <property type="component" value="Unassembled WGS sequence"/>
</dbReference>
<organism evidence="2 3">
    <name type="scientific">Arthrobacter oryzae</name>
    <dbReference type="NCBI Taxonomy" id="409290"/>
    <lineage>
        <taxon>Bacteria</taxon>
        <taxon>Bacillati</taxon>
        <taxon>Actinomycetota</taxon>
        <taxon>Actinomycetes</taxon>
        <taxon>Micrococcales</taxon>
        <taxon>Micrococcaceae</taxon>
        <taxon>Arthrobacter</taxon>
    </lineage>
</organism>
<evidence type="ECO:0000313" key="3">
    <source>
        <dbReference type="Proteomes" id="UP000273807"/>
    </source>
</evidence>
<dbReference type="RefSeq" id="WP_123256603.1">
    <property type="nucleotide sequence ID" value="NZ_RBED01000137.1"/>
</dbReference>
<feature type="region of interest" description="Disordered" evidence="1">
    <location>
        <begin position="1"/>
        <end position="85"/>
    </location>
</feature>